<dbReference type="Proteomes" id="UP001597116">
    <property type="component" value="Unassembled WGS sequence"/>
</dbReference>
<dbReference type="RefSeq" id="WP_379885802.1">
    <property type="nucleotide sequence ID" value="NZ_JBHTLP010000045.1"/>
</dbReference>
<organism evidence="2 3">
    <name type="scientific">Larkinella insperata</name>
    <dbReference type="NCBI Taxonomy" id="332158"/>
    <lineage>
        <taxon>Bacteria</taxon>
        <taxon>Pseudomonadati</taxon>
        <taxon>Bacteroidota</taxon>
        <taxon>Cytophagia</taxon>
        <taxon>Cytophagales</taxon>
        <taxon>Spirosomataceae</taxon>
        <taxon>Larkinella</taxon>
    </lineage>
</organism>
<dbReference type="EMBL" id="JBHTLP010000045">
    <property type="protein sequence ID" value="MFD1145452.1"/>
    <property type="molecule type" value="Genomic_DNA"/>
</dbReference>
<feature type="signal peptide" evidence="1">
    <location>
        <begin position="1"/>
        <end position="30"/>
    </location>
</feature>
<feature type="chain" id="PRO_5045379193" description="DUF4374 domain-containing protein" evidence="1">
    <location>
        <begin position="31"/>
        <end position="417"/>
    </location>
</feature>
<keyword evidence="1" id="KW-0732">Signal</keyword>
<sequence>MSSSLFSGSRMKSFTTVLLMAAGLITSTLSCNNETATTVPAGPQHFTIASWTQDLQYVAATPSLLEGSLTFKGKGLEANGSRYIWHKEYVYLMNLPEKRFVQYKMGTDGSLTQTSYILTDGVVPNYFQSINIVDDNTLLVLGANDSGNNGSIGWARLNVPDLKVVAKGTLTVPYDAAKPGLEFYPGKGYVDNGKFILGGYFYNTATRAYEVDGVKALVYDYPAMNNLKVAQTNATAGGIGYDYLSSLTTDEEGNHYFVASAGKYWTGLGGKSGVLRIKKGATEFDKDYFFDVTSQVGRQACLMGMNYVSNGIAFGTVQYEELMSSVRDRLKNVGQVVKLDLRNQKATLMNVPLSPVSMVRSPLVYNGKYYTGIAPVDQPAFIYEFDPAGDANAVKKGISLDGGGSVQVQLIAPHPTR</sequence>
<proteinExistence type="predicted"/>
<reference evidence="3" key="1">
    <citation type="journal article" date="2019" name="Int. J. Syst. Evol. Microbiol.">
        <title>The Global Catalogue of Microorganisms (GCM) 10K type strain sequencing project: providing services to taxonomists for standard genome sequencing and annotation.</title>
        <authorList>
            <consortium name="The Broad Institute Genomics Platform"/>
            <consortium name="The Broad Institute Genome Sequencing Center for Infectious Disease"/>
            <person name="Wu L."/>
            <person name="Ma J."/>
        </authorList>
    </citation>
    <scope>NUCLEOTIDE SEQUENCE [LARGE SCALE GENOMIC DNA]</scope>
    <source>
        <strain evidence="3">CCUG 55608</strain>
    </source>
</reference>
<evidence type="ECO:0008006" key="4">
    <source>
        <dbReference type="Google" id="ProtNLM"/>
    </source>
</evidence>
<evidence type="ECO:0000256" key="1">
    <source>
        <dbReference type="SAM" id="SignalP"/>
    </source>
</evidence>
<keyword evidence="3" id="KW-1185">Reference proteome</keyword>
<evidence type="ECO:0000313" key="2">
    <source>
        <dbReference type="EMBL" id="MFD1145452.1"/>
    </source>
</evidence>
<evidence type="ECO:0000313" key="3">
    <source>
        <dbReference type="Proteomes" id="UP001597116"/>
    </source>
</evidence>
<comment type="caution">
    <text evidence="2">The sequence shown here is derived from an EMBL/GenBank/DDBJ whole genome shotgun (WGS) entry which is preliminary data.</text>
</comment>
<name>A0ABW3QFH1_9BACT</name>
<accession>A0ABW3QFH1</accession>
<protein>
    <recommendedName>
        <fullName evidence="4">DUF4374 domain-containing protein</fullName>
    </recommendedName>
</protein>
<gene>
    <name evidence="2" type="ORF">ACFQ4C_30280</name>
</gene>